<dbReference type="EMBL" id="CAUOFW020004047">
    <property type="protein sequence ID" value="CAK9163510.1"/>
    <property type="molecule type" value="Genomic_DNA"/>
</dbReference>
<gene>
    <name evidence="2" type="ORF">ILEXP_LOCUS32560</name>
</gene>
<protein>
    <submittedName>
        <fullName evidence="2">Uncharacterized protein</fullName>
    </submittedName>
</protein>
<organism evidence="2 3">
    <name type="scientific">Ilex paraguariensis</name>
    <name type="common">yerba mate</name>
    <dbReference type="NCBI Taxonomy" id="185542"/>
    <lineage>
        <taxon>Eukaryota</taxon>
        <taxon>Viridiplantae</taxon>
        <taxon>Streptophyta</taxon>
        <taxon>Embryophyta</taxon>
        <taxon>Tracheophyta</taxon>
        <taxon>Spermatophyta</taxon>
        <taxon>Magnoliopsida</taxon>
        <taxon>eudicotyledons</taxon>
        <taxon>Gunneridae</taxon>
        <taxon>Pentapetalae</taxon>
        <taxon>asterids</taxon>
        <taxon>campanulids</taxon>
        <taxon>Aquifoliales</taxon>
        <taxon>Aquifoliaceae</taxon>
        <taxon>Ilex</taxon>
    </lineage>
</organism>
<feature type="compositionally biased region" description="Basic and acidic residues" evidence="1">
    <location>
        <begin position="95"/>
        <end position="110"/>
    </location>
</feature>
<reference evidence="2 3" key="1">
    <citation type="submission" date="2024-02" db="EMBL/GenBank/DDBJ databases">
        <authorList>
            <person name="Vignale AGUSTIN F."/>
            <person name="Sosa J E."/>
            <person name="Modenutti C."/>
        </authorList>
    </citation>
    <scope>NUCLEOTIDE SEQUENCE [LARGE SCALE GENOMIC DNA]</scope>
</reference>
<feature type="compositionally biased region" description="Basic residues" evidence="1">
    <location>
        <begin position="111"/>
        <end position="127"/>
    </location>
</feature>
<sequence>MVKKGSKVSVPSADGDTINNHNHDLRYEGMVSDSAVRVESDTIASLSFGTQVLGGASSMGDALDNRRCWITRDTEEGGTKVGGAQGGRVKKKAPKREVPKGEAPKGDATKGRRPRGKHPGGRRPRGRHLGEGIGFIRGSTLGTGIDVGNGSSGYEHGVSAHNMSEGSELMEDDAE</sequence>
<keyword evidence="3" id="KW-1185">Reference proteome</keyword>
<evidence type="ECO:0000256" key="1">
    <source>
        <dbReference type="SAM" id="MobiDB-lite"/>
    </source>
</evidence>
<feature type="region of interest" description="Disordered" evidence="1">
    <location>
        <begin position="1"/>
        <end position="21"/>
    </location>
</feature>
<comment type="caution">
    <text evidence="2">The sequence shown here is derived from an EMBL/GenBank/DDBJ whole genome shotgun (WGS) entry which is preliminary data.</text>
</comment>
<evidence type="ECO:0000313" key="3">
    <source>
        <dbReference type="Proteomes" id="UP001642360"/>
    </source>
</evidence>
<name>A0ABC8T2T5_9AQUA</name>
<accession>A0ABC8T2T5</accession>
<dbReference type="AlphaFoldDB" id="A0ABC8T2T5"/>
<dbReference type="Proteomes" id="UP001642360">
    <property type="component" value="Unassembled WGS sequence"/>
</dbReference>
<proteinExistence type="predicted"/>
<feature type="region of interest" description="Disordered" evidence="1">
    <location>
        <begin position="72"/>
        <end position="175"/>
    </location>
</feature>
<evidence type="ECO:0000313" key="2">
    <source>
        <dbReference type="EMBL" id="CAK9163510.1"/>
    </source>
</evidence>